<keyword evidence="3" id="KW-1185">Reference proteome</keyword>
<evidence type="ECO:0000313" key="3">
    <source>
        <dbReference type="Proteomes" id="UP000076077"/>
    </source>
</evidence>
<dbReference type="GO" id="GO:0005829">
    <property type="term" value="C:cytosol"/>
    <property type="evidence" value="ECO:0007669"/>
    <property type="project" value="TreeGrafter"/>
</dbReference>
<dbReference type="EMBL" id="CP014864">
    <property type="protein sequence ID" value="AMX02294.1"/>
    <property type="molecule type" value="Genomic_DNA"/>
</dbReference>
<gene>
    <name evidence="2" type="ORF">A3224_06580</name>
</gene>
<protein>
    <submittedName>
        <fullName evidence="2">Uncharacterized protein</fullName>
    </submittedName>
</protein>
<dbReference type="InterPro" id="IPR010982">
    <property type="entry name" value="Lambda_DNA-bd_dom_sf"/>
</dbReference>
<reference evidence="3" key="1">
    <citation type="submission" date="2016-03" db="EMBL/GenBank/DDBJ databases">
        <authorList>
            <person name="Lee Y.-S."/>
            <person name="Choi Y.-L."/>
        </authorList>
    </citation>
    <scope>NUCLEOTIDE SEQUENCE [LARGE SCALE GENOMIC DNA]</scope>
    <source>
        <strain evidence="3">DAU221</strain>
    </source>
</reference>
<dbReference type="Pfam" id="PF13560">
    <property type="entry name" value="HTH_31"/>
    <property type="match status" value="1"/>
</dbReference>
<dbReference type="PANTHER" id="PTHR46797">
    <property type="entry name" value="HTH-TYPE TRANSCRIPTIONAL REGULATOR"/>
    <property type="match status" value="1"/>
</dbReference>
<dbReference type="Gene3D" id="1.10.260.40">
    <property type="entry name" value="lambda repressor-like DNA-binding domains"/>
    <property type="match status" value="1"/>
</dbReference>
<proteinExistence type="predicted"/>
<dbReference type="GO" id="GO:0003677">
    <property type="term" value="F:DNA binding"/>
    <property type="evidence" value="ECO:0007669"/>
    <property type="project" value="UniProtKB-KW"/>
</dbReference>
<name>A0A143HKP5_MICTH</name>
<evidence type="ECO:0000256" key="1">
    <source>
        <dbReference type="ARBA" id="ARBA00023125"/>
    </source>
</evidence>
<dbReference type="STRING" id="252514.A3224_06580"/>
<dbReference type="InterPro" id="IPR050807">
    <property type="entry name" value="TransReg_Diox_bact_type"/>
</dbReference>
<organism evidence="2 3">
    <name type="scientific">Microbulbifer thermotolerans</name>
    <dbReference type="NCBI Taxonomy" id="252514"/>
    <lineage>
        <taxon>Bacteria</taxon>
        <taxon>Pseudomonadati</taxon>
        <taxon>Pseudomonadota</taxon>
        <taxon>Gammaproteobacteria</taxon>
        <taxon>Cellvibrionales</taxon>
        <taxon>Microbulbiferaceae</taxon>
        <taxon>Microbulbifer</taxon>
    </lineage>
</organism>
<accession>A0A143HKP5</accession>
<dbReference type="SUPFAM" id="SSF47413">
    <property type="entry name" value="lambda repressor-like DNA-binding domains"/>
    <property type="match status" value="1"/>
</dbReference>
<dbReference type="GO" id="GO:0003700">
    <property type="term" value="F:DNA-binding transcription factor activity"/>
    <property type="evidence" value="ECO:0007669"/>
    <property type="project" value="TreeGrafter"/>
</dbReference>
<dbReference type="CDD" id="cd00093">
    <property type="entry name" value="HTH_XRE"/>
    <property type="match status" value="1"/>
</dbReference>
<dbReference type="InterPro" id="IPR001387">
    <property type="entry name" value="Cro/C1-type_HTH"/>
</dbReference>
<dbReference type="Proteomes" id="UP000076077">
    <property type="component" value="Chromosome"/>
</dbReference>
<sequence length="85" mass="9756">MAKEKKPFPCPEFGQYLRQLREAADLTQEQFAEAADFDRTYVSGVERGECNVSLVNICRFADALSLHPAKLFDFYKNPKRQKKPG</sequence>
<dbReference type="SMART" id="SM00530">
    <property type="entry name" value="HTH_XRE"/>
    <property type="match status" value="1"/>
</dbReference>
<dbReference type="AlphaFoldDB" id="A0A143HKP5"/>
<dbReference type="PROSITE" id="PS50943">
    <property type="entry name" value="HTH_CROC1"/>
    <property type="match status" value="1"/>
</dbReference>
<dbReference type="GeneID" id="76607717"/>
<dbReference type="OrthoDB" id="9800901at2"/>
<dbReference type="PANTHER" id="PTHR46797:SF1">
    <property type="entry name" value="METHYLPHOSPHONATE SYNTHASE"/>
    <property type="match status" value="1"/>
</dbReference>
<dbReference type="RefSeq" id="WP_067152755.1">
    <property type="nucleotide sequence ID" value="NZ_CP014864.1"/>
</dbReference>
<evidence type="ECO:0000313" key="2">
    <source>
        <dbReference type="EMBL" id="AMX02294.1"/>
    </source>
</evidence>
<dbReference type="KEGG" id="mthd:A3224_06580"/>
<keyword evidence="1" id="KW-0238">DNA-binding</keyword>